<evidence type="ECO:0000313" key="2">
    <source>
        <dbReference type="Proteomes" id="UP001595190"/>
    </source>
</evidence>
<dbReference type="InterPro" id="IPR010064">
    <property type="entry name" value="HK97-gp10_tail"/>
</dbReference>
<evidence type="ECO:0000313" key="1">
    <source>
        <dbReference type="EMBL" id="MFC2248538.1"/>
    </source>
</evidence>
<dbReference type="Proteomes" id="UP001595190">
    <property type="component" value="Unassembled WGS sequence"/>
</dbReference>
<reference evidence="1 2" key="1">
    <citation type="submission" date="2024-09" db="EMBL/GenBank/DDBJ databases">
        <title>Description of Labrys sedimenti sp. nov., isolated from a diclofenac-degrading enrichment culture, and genome-based reclassification of Labrys portucalensis as a later heterotypic synonym of Labrys neptuniae.</title>
        <authorList>
            <person name="Tancsics A."/>
            <person name="Csepanyi A."/>
        </authorList>
    </citation>
    <scope>NUCLEOTIDE SEQUENCE [LARGE SCALE GENOMIC DNA]</scope>
    <source>
        <strain evidence="1 2">LMG 23412</strain>
    </source>
</reference>
<organism evidence="1 2">
    <name type="scientific">Labrys neptuniae</name>
    <dbReference type="NCBI Taxonomy" id="376174"/>
    <lineage>
        <taxon>Bacteria</taxon>
        <taxon>Pseudomonadati</taxon>
        <taxon>Pseudomonadota</taxon>
        <taxon>Alphaproteobacteria</taxon>
        <taxon>Hyphomicrobiales</taxon>
        <taxon>Xanthobacteraceae</taxon>
        <taxon>Labrys</taxon>
    </lineage>
</organism>
<dbReference type="EMBL" id="JBHGPK010000001">
    <property type="protein sequence ID" value="MFC2248538.1"/>
    <property type="molecule type" value="Genomic_DNA"/>
</dbReference>
<gene>
    <name evidence="1" type="ORF">ACETRX_02820</name>
</gene>
<proteinExistence type="predicted"/>
<comment type="caution">
    <text evidence="1">The sequence shown here is derived from an EMBL/GenBank/DDBJ whole genome shotgun (WGS) entry which is preliminary data.</text>
</comment>
<dbReference type="Pfam" id="PF04883">
    <property type="entry name" value="HK97-gp10_like"/>
    <property type="match status" value="1"/>
</dbReference>
<name>A0ABV6Z8L2_9HYPH</name>
<dbReference type="NCBIfam" id="TIGR01725">
    <property type="entry name" value="phge_HK97_gp10"/>
    <property type="match status" value="1"/>
</dbReference>
<accession>A0ABV6Z8L2</accession>
<dbReference type="RefSeq" id="WP_394308406.1">
    <property type="nucleotide sequence ID" value="NZ_JBHGPK010000001.1"/>
</dbReference>
<sequence length="166" mass="17715">MLMPLARPEFSPMAMQNRDRLLKKLQAIQGKPRAAMRKALQQSAEEIVALQKRLAPKRTGALANSVGYSFGGHTPDNANVRGVGSGQGGDPDLTVVVHAGDKDAYYAAFVEFGTSPHEAGGMFEGAQNPGTAAQPFFYPAYRALRKRAKSRVSRAASKAIKEGANG</sequence>
<protein>
    <submittedName>
        <fullName evidence="1">HK97-gp10 family putative phage morphogenesis protein</fullName>
    </submittedName>
</protein>